<proteinExistence type="predicted"/>
<comment type="caution">
    <text evidence="2">The sequence shown here is derived from an EMBL/GenBank/DDBJ whole genome shotgun (WGS) entry which is preliminary data.</text>
</comment>
<evidence type="ECO:0000313" key="2">
    <source>
        <dbReference type="EMBL" id="NEZ57994.1"/>
    </source>
</evidence>
<evidence type="ECO:0008006" key="4">
    <source>
        <dbReference type="Google" id="ProtNLM"/>
    </source>
</evidence>
<accession>A0A6M0RP36</accession>
<dbReference type="Proteomes" id="UP000481033">
    <property type="component" value="Unassembled WGS sequence"/>
</dbReference>
<sequence>MIKELFMAFLGYIVVVSLALLGSYFLLANAVGKEAANRNMGYALPWILVGVAIAFTPFLITIGGQLVWSFFYISYIVSIGVWLFSWPVRKRKAGSLLLDAGRTWHNKMLLWIGLAEVVVALVITWIMVTSPAGISDTSNVVVYIPLKIAFWWTLAMLIISLGLNKLELRENGLCFMYNAIPWQRMKSYCWEVTHPNTLTIRVRPRVVFLPHTMSIRVPQEHRDAMDRVLQTHIPFSPPDTLALP</sequence>
<evidence type="ECO:0000313" key="3">
    <source>
        <dbReference type="Proteomes" id="UP000481033"/>
    </source>
</evidence>
<keyword evidence="1" id="KW-0472">Membrane</keyword>
<name>A0A6M0RP36_9CYAN</name>
<reference evidence="2 3" key="1">
    <citation type="journal article" date="2020" name="Microb. Ecol.">
        <title>Ecogenomics of the Marine Benthic Filamentous Cyanobacterium Adonisia.</title>
        <authorList>
            <person name="Walter J.M."/>
            <person name="Coutinho F.H."/>
            <person name="Leomil L."/>
            <person name="Hargreaves P.I."/>
            <person name="Campeao M.E."/>
            <person name="Vieira V.V."/>
            <person name="Silva B.S."/>
            <person name="Fistarol G.O."/>
            <person name="Salomon P.S."/>
            <person name="Sawabe T."/>
            <person name="Mino S."/>
            <person name="Hosokawa M."/>
            <person name="Miyashita H."/>
            <person name="Maruyama F."/>
            <person name="van Verk M.C."/>
            <person name="Dutilh B.E."/>
            <person name="Thompson C.C."/>
            <person name="Thompson F.L."/>
        </authorList>
    </citation>
    <scope>NUCLEOTIDE SEQUENCE [LARGE SCALE GENOMIC DNA]</scope>
    <source>
        <strain evidence="2 3">CCMR0081</strain>
    </source>
</reference>
<feature type="transmembrane region" description="Helical" evidence="1">
    <location>
        <begin position="6"/>
        <end position="28"/>
    </location>
</feature>
<keyword evidence="1" id="KW-0812">Transmembrane</keyword>
<protein>
    <recommendedName>
        <fullName evidence="4">DUF5673 domain-containing protein</fullName>
    </recommendedName>
</protein>
<dbReference type="AlphaFoldDB" id="A0A6M0RP36"/>
<organism evidence="2 3">
    <name type="scientific">Adonisia turfae CCMR0081</name>
    <dbReference type="NCBI Taxonomy" id="2292702"/>
    <lineage>
        <taxon>Bacteria</taxon>
        <taxon>Bacillati</taxon>
        <taxon>Cyanobacteriota</taxon>
        <taxon>Adonisia</taxon>
        <taxon>Adonisia turfae</taxon>
    </lineage>
</organism>
<evidence type="ECO:0000256" key="1">
    <source>
        <dbReference type="SAM" id="Phobius"/>
    </source>
</evidence>
<feature type="transmembrane region" description="Helical" evidence="1">
    <location>
        <begin position="140"/>
        <end position="163"/>
    </location>
</feature>
<feature type="transmembrane region" description="Helical" evidence="1">
    <location>
        <begin position="40"/>
        <end position="60"/>
    </location>
</feature>
<dbReference type="RefSeq" id="WP_163700208.1">
    <property type="nucleotide sequence ID" value="NZ_QXHD01000004.1"/>
</dbReference>
<dbReference type="EMBL" id="QXHD01000004">
    <property type="protein sequence ID" value="NEZ57994.1"/>
    <property type="molecule type" value="Genomic_DNA"/>
</dbReference>
<keyword evidence="3" id="KW-1185">Reference proteome</keyword>
<keyword evidence="1" id="KW-1133">Transmembrane helix</keyword>
<gene>
    <name evidence="2" type="ORF">DXZ20_20570</name>
</gene>
<feature type="transmembrane region" description="Helical" evidence="1">
    <location>
        <begin position="109"/>
        <end position="128"/>
    </location>
</feature>
<feature type="transmembrane region" description="Helical" evidence="1">
    <location>
        <begin position="66"/>
        <end position="88"/>
    </location>
</feature>